<organismHost>
    <name type="scientific">Amsacta</name>
    <dbReference type="NCBI Taxonomy" id="340055"/>
</organismHost>
<accession>Q9EMX4</accession>
<reference evidence="1 2" key="1">
    <citation type="journal article" date="2000" name="Virology">
        <title>Complete genomic sequence of the Amsacta moorei entomopoxvirus: analysis and comparison with other poxviruses.</title>
        <authorList>
            <person name="Bawden A.L."/>
            <person name="Glassberg K.J."/>
            <person name="Diggans J."/>
            <person name="Shaw R."/>
            <person name="Farmerie W."/>
            <person name="Moyer R.W."/>
        </authorList>
    </citation>
    <scope>NUCLEOTIDE SEQUENCE [LARGE SCALE GENOMIC DNA]</scope>
</reference>
<sequence length="158" mass="18426">MDLINILINKKFIPDLCSLINIEGIMEILIDKNIIIIDDINNPSLSELKISIKTIYDIFESMFGKTIIKKIIFEGLLKNVLNETIDPKDELLMYTGYCKDCDSDAEIFNLDMNDYENSLSYANNLVMNFKYKNSYTYLDLFCDKCGKTLYDKDPYEIY</sequence>
<organism evidence="1 2">
    <name type="scientific">Amsacta moorei entomopoxvirus</name>
    <name type="common">AmEPV</name>
    <dbReference type="NCBI Taxonomy" id="28321"/>
    <lineage>
        <taxon>Viruses</taxon>
        <taxon>Varidnaviria</taxon>
        <taxon>Bamfordvirae</taxon>
        <taxon>Nucleocytoviricota</taxon>
        <taxon>Pokkesviricetes</taxon>
        <taxon>Chitovirales</taxon>
        <taxon>Poxviridae</taxon>
        <taxon>Entomopoxvirinae</taxon>
        <taxon>Betaentomopoxvirus</taxon>
    </lineage>
</organism>
<gene>
    <name evidence="1" type="primary">AMV075</name>
</gene>
<dbReference type="OrthoDB" id="26763at10239"/>
<keyword evidence="2" id="KW-1185">Reference proteome</keyword>
<dbReference type="RefSeq" id="NP_064857.1">
    <property type="nucleotide sequence ID" value="NC_002520.1"/>
</dbReference>
<name>Q9EMX4_AMEPV</name>
<dbReference type="EMBL" id="AF250284">
    <property type="protein sequence ID" value="AAG02781.1"/>
    <property type="molecule type" value="Genomic_DNA"/>
</dbReference>
<protein>
    <submittedName>
        <fullName evidence="1">AMV075</fullName>
    </submittedName>
</protein>
<dbReference type="KEGG" id="vg:1494665"/>
<evidence type="ECO:0000313" key="2">
    <source>
        <dbReference type="Proteomes" id="UP000000872"/>
    </source>
</evidence>
<dbReference type="GeneID" id="1494665"/>
<dbReference type="Proteomes" id="UP000000872">
    <property type="component" value="Segment"/>
</dbReference>
<evidence type="ECO:0000313" key="1">
    <source>
        <dbReference type="EMBL" id="AAG02781.1"/>
    </source>
</evidence>
<proteinExistence type="predicted"/>